<accession>A0ABN2WV66</accession>
<proteinExistence type="predicted"/>
<keyword evidence="2" id="KW-0808">Transferase</keyword>
<sequence>MPEPGSLDGVRAVVVNWRDLDHSLAGGSEHYAWEYARALQEAGARVEFLTARDRHQHATDERDGIPVLRGGSAMTFYPWAAWQLLRRRRRLDVVIDPECGIPTFSPLFVRRRTAVVLLVHHVHQEQFRTYFPRPLSTLGRWLEGWLMPRVYRSVPTYAVSRSTAEEMRELLAWEGPIGILQNGATDRAGEAHASPGAPAHVAVLGRLVPHKRVDAVVRAIVSLKPELPDLRLDVIGRGPEADALAALVAELDAGGYVTLHGYLPDDERDAVLARSGLHVCASDAEGWGQVVIEAAAHGLPTVGRDVPGLRDSIVDGETGWLVEADSGERLPEVLAERIHHAVTVLGDTTERERLVAGCRQWASGFTWERMHTEAVAATVAALEDRDLPASSTRA</sequence>
<evidence type="ECO:0000313" key="5">
    <source>
        <dbReference type="EMBL" id="GAA2099607.1"/>
    </source>
</evidence>
<dbReference type="CDD" id="cd03801">
    <property type="entry name" value="GT4_PimA-like"/>
    <property type="match status" value="1"/>
</dbReference>
<comment type="caution">
    <text evidence="5">The sequence shown here is derived from an EMBL/GenBank/DDBJ whole genome shotgun (WGS) entry which is preliminary data.</text>
</comment>
<evidence type="ECO:0000313" key="6">
    <source>
        <dbReference type="Proteomes" id="UP001501161"/>
    </source>
</evidence>
<organism evidence="5 6">
    <name type="scientific">Nocardioides furvisabuli</name>
    <dbReference type="NCBI Taxonomy" id="375542"/>
    <lineage>
        <taxon>Bacteria</taxon>
        <taxon>Bacillati</taxon>
        <taxon>Actinomycetota</taxon>
        <taxon>Actinomycetes</taxon>
        <taxon>Propionibacteriales</taxon>
        <taxon>Nocardioidaceae</taxon>
        <taxon>Nocardioides</taxon>
    </lineage>
</organism>
<dbReference type="PANTHER" id="PTHR45947:SF3">
    <property type="entry name" value="SULFOQUINOVOSYL TRANSFERASE SQD2"/>
    <property type="match status" value="1"/>
</dbReference>
<evidence type="ECO:0000256" key="2">
    <source>
        <dbReference type="ARBA" id="ARBA00022679"/>
    </source>
</evidence>
<keyword evidence="6" id="KW-1185">Reference proteome</keyword>
<dbReference type="RefSeq" id="WP_231251970.1">
    <property type="nucleotide sequence ID" value="NZ_BAAAMQ010000008.1"/>
</dbReference>
<name>A0ABN2WV66_9ACTN</name>
<protein>
    <submittedName>
        <fullName evidence="5">Uncharacterized protein</fullName>
    </submittedName>
</protein>
<dbReference type="InterPro" id="IPR001296">
    <property type="entry name" value="Glyco_trans_1"/>
</dbReference>
<dbReference type="EMBL" id="BAAAMQ010000008">
    <property type="protein sequence ID" value="GAA2099607.1"/>
    <property type="molecule type" value="Genomic_DNA"/>
</dbReference>
<dbReference type="Pfam" id="PF00534">
    <property type="entry name" value="Glycos_transf_1"/>
    <property type="match status" value="1"/>
</dbReference>
<dbReference type="SUPFAM" id="SSF53756">
    <property type="entry name" value="UDP-Glycosyltransferase/glycogen phosphorylase"/>
    <property type="match status" value="1"/>
</dbReference>
<dbReference type="InterPro" id="IPR028098">
    <property type="entry name" value="Glyco_trans_4-like_N"/>
</dbReference>
<keyword evidence="1" id="KW-0328">Glycosyltransferase</keyword>
<feature type="domain" description="Glycosyltransferase subfamily 4-like N-terminal" evidence="4">
    <location>
        <begin position="26"/>
        <end position="183"/>
    </location>
</feature>
<reference evidence="5 6" key="1">
    <citation type="journal article" date="2019" name="Int. J. Syst. Evol. Microbiol.">
        <title>The Global Catalogue of Microorganisms (GCM) 10K type strain sequencing project: providing services to taxonomists for standard genome sequencing and annotation.</title>
        <authorList>
            <consortium name="The Broad Institute Genomics Platform"/>
            <consortium name="The Broad Institute Genome Sequencing Center for Infectious Disease"/>
            <person name="Wu L."/>
            <person name="Ma J."/>
        </authorList>
    </citation>
    <scope>NUCLEOTIDE SEQUENCE [LARGE SCALE GENOMIC DNA]</scope>
    <source>
        <strain evidence="5 6">JCM 13813</strain>
    </source>
</reference>
<dbReference type="PANTHER" id="PTHR45947">
    <property type="entry name" value="SULFOQUINOVOSYL TRANSFERASE SQD2"/>
    <property type="match status" value="1"/>
</dbReference>
<evidence type="ECO:0000259" key="3">
    <source>
        <dbReference type="Pfam" id="PF00534"/>
    </source>
</evidence>
<dbReference type="Gene3D" id="3.40.50.2000">
    <property type="entry name" value="Glycogen Phosphorylase B"/>
    <property type="match status" value="2"/>
</dbReference>
<dbReference type="InterPro" id="IPR050194">
    <property type="entry name" value="Glycosyltransferase_grp1"/>
</dbReference>
<gene>
    <name evidence="5" type="ORF">GCM10009726_09220</name>
</gene>
<feature type="domain" description="Glycosyl transferase family 1" evidence="3">
    <location>
        <begin position="191"/>
        <end position="336"/>
    </location>
</feature>
<evidence type="ECO:0000256" key="1">
    <source>
        <dbReference type="ARBA" id="ARBA00022676"/>
    </source>
</evidence>
<dbReference type="Pfam" id="PF13439">
    <property type="entry name" value="Glyco_transf_4"/>
    <property type="match status" value="1"/>
</dbReference>
<evidence type="ECO:0000259" key="4">
    <source>
        <dbReference type="Pfam" id="PF13439"/>
    </source>
</evidence>
<dbReference type="Proteomes" id="UP001501161">
    <property type="component" value="Unassembled WGS sequence"/>
</dbReference>